<dbReference type="Proteomes" id="UP001162501">
    <property type="component" value="Unassembled WGS sequence"/>
</dbReference>
<reference evidence="1" key="1">
    <citation type="submission" date="2025-03" db="EMBL/GenBank/DDBJ databases">
        <authorList>
            <consortium name="ELIXIR-Norway"/>
            <consortium name="Elixir Norway"/>
        </authorList>
    </citation>
    <scope>NUCLEOTIDE SEQUENCE</scope>
</reference>
<accession>A0ACB1KHZ8</accession>
<sequence>MYWLGYKTTLPQLYGHACGQLGDQGALVTTECPPQDTFSTTLSQVTSEGYTNYWSHSKHTSEDGKLRLLIQTRPGQAGLSSSEGMRQAGASSAAVSPHAPGSQPRCQPRGARAALCGQLAPAQPPAVSTWMEQSPQACAALHAASNPAKSTSHHMSSKPASTAKASRGEPSLSPPARSSSDLRAPCAEQPWQPTVLLLLLSPRGAGGGGKHNAMRLGAQQPGPLKGRASPGTERDSHWPVCRDCHQVGSKSTKCVLANCVWVRPAAPPVAGSPYPGLMPRASEVRVTETRQAHSIPGRESLRQVKLAGGPAEKQPRGSQE</sequence>
<gene>
    <name evidence="1" type="ORF">MRATA1EN22A_LOCUS30187</name>
</gene>
<evidence type="ECO:0000313" key="2">
    <source>
        <dbReference type="Proteomes" id="UP001162501"/>
    </source>
</evidence>
<feature type="non-terminal residue" evidence="1">
    <location>
        <position position="320"/>
    </location>
</feature>
<protein>
    <submittedName>
        <fullName evidence="1">Uncharacterized protein</fullName>
    </submittedName>
</protein>
<proteinExistence type="predicted"/>
<name>A0ACB1KHZ8_RANTA</name>
<dbReference type="EMBL" id="CATOBB020001056">
    <property type="protein sequence ID" value="CAM9230339.1"/>
    <property type="molecule type" value="Genomic_DNA"/>
</dbReference>
<comment type="caution">
    <text evidence="1">The sequence shown here is derived from an EMBL/GenBank/DDBJ whole genome shotgun (WGS) entry which is preliminary data.</text>
</comment>
<organism evidence="1 2">
    <name type="scientific">Rangifer tarandus platyrhynchus</name>
    <name type="common">Svalbard reindeer</name>
    <dbReference type="NCBI Taxonomy" id="3082113"/>
    <lineage>
        <taxon>Eukaryota</taxon>
        <taxon>Metazoa</taxon>
        <taxon>Chordata</taxon>
        <taxon>Craniata</taxon>
        <taxon>Vertebrata</taxon>
        <taxon>Euteleostomi</taxon>
        <taxon>Mammalia</taxon>
        <taxon>Eutheria</taxon>
        <taxon>Laurasiatheria</taxon>
        <taxon>Artiodactyla</taxon>
        <taxon>Ruminantia</taxon>
        <taxon>Pecora</taxon>
        <taxon>Cervidae</taxon>
        <taxon>Odocoileinae</taxon>
        <taxon>Rangifer</taxon>
    </lineage>
</organism>
<evidence type="ECO:0000313" key="1">
    <source>
        <dbReference type="EMBL" id="CAM9230339.1"/>
    </source>
</evidence>